<feature type="signal peptide" evidence="1">
    <location>
        <begin position="1"/>
        <end position="23"/>
    </location>
</feature>
<reference evidence="2 3" key="1">
    <citation type="submission" date="2010-03" db="EMBL/GenBank/DDBJ databases">
        <title>Complete sequence of Sideroxydans lithotrophicus ES-1.</title>
        <authorList>
            <consortium name="US DOE Joint Genome Institute"/>
            <person name="Lucas S."/>
            <person name="Copeland A."/>
            <person name="Lapidus A."/>
            <person name="Cheng J.-F."/>
            <person name="Bruce D."/>
            <person name="Goodwin L."/>
            <person name="Pitluck S."/>
            <person name="Munk A.C."/>
            <person name="Detter J.C."/>
            <person name="Han C."/>
            <person name="Tapia R."/>
            <person name="Larimer F."/>
            <person name="Land M."/>
            <person name="Hauser L."/>
            <person name="Kyrpides N."/>
            <person name="Ivanova N."/>
            <person name="Emerson D."/>
            <person name="Woyke T."/>
        </authorList>
    </citation>
    <scope>NUCLEOTIDE SEQUENCE [LARGE SCALE GENOMIC DNA]</scope>
    <source>
        <strain evidence="2 3">ES-1</strain>
    </source>
</reference>
<proteinExistence type="predicted"/>
<protein>
    <recommendedName>
        <fullName evidence="4">Cytochrome c1 protein</fullName>
    </recommendedName>
</protein>
<dbReference type="Proteomes" id="UP000001625">
    <property type="component" value="Chromosome"/>
</dbReference>
<keyword evidence="1" id="KW-0732">Signal</keyword>
<gene>
    <name evidence="2" type="ordered locus">Slit_0263</name>
</gene>
<organism evidence="2 3">
    <name type="scientific">Sideroxydans lithotrophicus (strain ES-1)</name>
    <dbReference type="NCBI Taxonomy" id="580332"/>
    <lineage>
        <taxon>Bacteria</taxon>
        <taxon>Pseudomonadati</taxon>
        <taxon>Pseudomonadota</taxon>
        <taxon>Betaproteobacteria</taxon>
        <taxon>Nitrosomonadales</taxon>
        <taxon>Gallionellaceae</taxon>
        <taxon>Sideroxydans</taxon>
    </lineage>
</organism>
<dbReference type="AlphaFoldDB" id="D5CLB7"/>
<name>D5CLB7_SIDLE</name>
<dbReference type="KEGG" id="slt:Slit_0263"/>
<dbReference type="STRING" id="580332.Slit_0263"/>
<evidence type="ECO:0000256" key="1">
    <source>
        <dbReference type="SAM" id="SignalP"/>
    </source>
</evidence>
<sequence length="437" mass="44285" precursor="true">MKKIVLSLAGVLAATAFAPEASALPLFARQTGMACSACHFQHFPMLNSFGRAFKAAGFTMVGAQGKIEGDNLSIPDTLNAAVLTTMGYVKTNNNGANAAGVTAQTANSTLNTPQDGTIYVPGTNGEFSLFLGGRTSDFSGALAEVGLTQSGGIGAGLASAKFPFMVPVGDMHIGIVPFTTDGQGASYGFEYLNTGANAVHTMLFAGGDVNGSIGTTVSAQQYLGTATAATGAALVANSDLGFINITKFHGVGTNNLGFANGGKLGSTYIRVAGTFDVAGWDSAVGVQSWSGVSSDVTALLAQETKATAIDGQMQGTVGEMPLGVYASYATAPVASTGMTNLYNANVAAGATARKAIVVAAELGFMPEVATVGVAYRRGTTGAGNGVDGDNSILLSASYKIQQNLLSQIVYTKQSGSAWNGIVDGGDKQLAINLAVLW</sequence>
<evidence type="ECO:0000313" key="2">
    <source>
        <dbReference type="EMBL" id="ADE10505.1"/>
    </source>
</evidence>
<evidence type="ECO:0008006" key="4">
    <source>
        <dbReference type="Google" id="ProtNLM"/>
    </source>
</evidence>
<dbReference type="eggNOG" id="ENOG5031628">
    <property type="taxonomic scope" value="Bacteria"/>
</dbReference>
<evidence type="ECO:0000313" key="3">
    <source>
        <dbReference type="Proteomes" id="UP000001625"/>
    </source>
</evidence>
<accession>D5CLB7</accession>
<dbReference type="OrthoDB" id="5391020at2"/>
<dbReference type="HOGENOM" id="CLU_615222_0_0_4"/>
<dbReference type="RefSeq" id="WP_013028404.1">
    <property type="nucleotide sequence ID" value="NC_013959.1"/>
</dbReference>
<feature type="chain" id="PRO_5003069552" description="Cytochrome c1 protein" evidence="1">
    <location>
        <begin position="24"/>
        <end position="437"/>
    </location>
</feature>
<dbReference type="EMBL" id="CP001965">
    <property type="protein sequence ID" value="ADE10505.1"/>
    <property type="molecule type" value="Genomic_DNA"/>
</dbReference>
<keyword evidence="3" id="KW-1185">Reference proteome</keyword>